<dbReference type="EMBL" id="JYNU01000057">
    <property type="protein sequence ID" value="KMO69038.1"/>
    <property type="molecule type" value="Genomic_DNA"/>
</dbReference>
<organism evidence="1 2">
    <name type="scientific">Mycolicibacterium obuense</name>
    <dbReference type="NCBI Taxonomy" id="1807"/>
    <lineage>
        <taxon>Bacteria</taxon>
        <taxon>Bacillati</taxon>
        <taxon>Actinomycetota</taxon>
        <taxon>Actinomycetes</taxon>
        <taxon>Mycobacteriales</taxon>
        <taxon>Mycobacteriaceae</taxon>
        <taxon>Mycolicibacterium</taxon>
    </lineage>
</organism>
<protein>
    <recommendedName>
        <fullName evidence="3">Haloacid dehalogenase</fullName>
    </recommendedName>
</protein>
<dbReference type="Proteomes" id="UP000036313">
    <property type="component" value="Unassembled WGS sequence"/>
</dbReference>
<name>A0A0J6VHW2_9MYCO</name>
<dbReference type="Gene3D" id="3.40.50.1000">
    <property type="entry name" value="HAD superfamily/HAD-like"/>
    <property type="match status" value="1"/>
</dbReference>
<gene>
    <name evidence="1" type="ORF">MOBUDSM44075_04459</name>
</gene>
<dbReference type="InterPro" id="IPR023214">
    <property type="entry name" value="HAD_sf"/>
</dbReference>
<evidence type="ECO:0000313" key="2">
    <source>
        <dbReference type="Proteomes" id="UP000036313"/>
    </source>
</evidence>
<reference evidence="1 2" key="1">
    <citation type="journal article" date="2015" name="Genome Biol. Evol.">
        <title>Characterization of Three Mycobacterium spp. with Potential Use in Bioremediation by Genome Sequencing and Comparative Genomics.</title>
        <authorList>
            <person name="Das S."/>
            <person name="Pettersson B.M."/>
            <person name="Behra P.R."/>
            <person name="Ramesh M."/>
            <person name="Dasgupta S."/>
            <person name="Bhattacharya A."/>
            <person name="Kirsebom L.A."/>
        </authorList>
    </citation>
    <scope>NUCLEOTIDE SEQUENCE [LARGE SCALE GENOMIC DNA]</scope>
    <source>
        <strain evidence="1 2">DSM 44075</strain>
    </source>
</reference>
<dbReference type="PANTHER" id="PTHR42896:SF2">
    <property type="entry name" value="CBBY-LIKE PROTEIN"/>
    <property type="match status" value="1"/>
</dbReference>
<dbReference type="Gene3D" id="1.10.150.240">
    <property type="entry name" value="Putative phosphatase, domain 2"/>
    <property type="match status" value="1"/>
</dbReference>
<proteinExistence type="predicted"/>
<accession>A0A0J6VHW2</accession>
<dbReference type="PATRIC" id="fig|1807.14.peg.4493"/>
<sequence>MTWDTMTVMEPSQQKTWRAGRFWWDWPSPSESLAPTLKPSLQAVIFDLDAIADLDCAGHRLAFNAAFAELGLDIVWSEARYRQLLTLSDERRRVAAELRKRGVRSDCDVLAELLVDDICARKNRILAETILDADITARAGLADLITEAYAAGISVGVVSSGSHSWVAPLVRQLVGDGVVTAIVTAEDAPGTDLFRAALTELGVTARSSLAFAGSSASFKSANAAGVATISVGAVDSEGAGILHRIADCRQIHDSWRDTHPTPTAA</sequence>
<dbReference type="SUPFAM" id="SSF56784">
    <property type="entry name" value="HAD-like"/>
    <property type="match status" value="1"/>
</dbReference>
<comment type="caution">
    <text evidence="1">The sequence shown here is derived from an EMBL/GenBank/DDBJ whole genome shotgun (WGS) entry which is preliminary data.</text>
</comment>
<dbReference type="InterPro" id="IPR041492">
    <property type="entry name" value="HAD_2"/>
</dbReference>
<evidence type="ECO:0008006" key="3">
    <source>
        <dbReference type="Google" id="ProtNLM"/>
    </source>
</evidence>
<dbReference type="PANTHER" id="PTHR42896">
    <property type="entry name" value="XYLULOSE-1,5-BISPHOSPHATE (XUBP) PHOSPHATASE"/>
    <property type="match status" value="1"/>
</dbReference>
<dbReference type="Pfam" id="PF13419">
    <property type="entry name" value="HAD_2"/>
    <property type="match status" value="1"/>
</dbReference>
<evidence type="ECO:0000313" key="1">
    <source>
        <dbReference type="EMBL" id="KMO69038.1"/>
    </source>
</evidence>
<dbReference type="InterPro" id="IPR044999">
    <property type="entry name" value="CbbY-like"/>
</dbReference>
<dbReference type="GO" id="GO:0016787">
    <property type="term" value="F:hydrolase activity"/>
    <property type="evidence" value="ECO:0007669"/>
    <property type="project" value="InterPro"/>
</dbReference>
<dbReference type="InterPro" id="IPR036412">
    <property type="entry name" value="HAD-like_sf"/>
</dbReference>
<dbReference type="AlphaFoldDB" id="A0A0J6VHW2"/>
<dbReference type="InterPro" id="IPR023198">
    <property type="entry name" value="PGP-like_dom2"/>
</dbReference>